<comment type="caution">
    <text evidence="1">The sequence shown here is derived from an EMBL/GenBank/DDBJ whole genome shotgun (WGS) entry which is preliminary data.</text>
</comment>
<proteinExistence type="predicted"/>
<keyword evidence="2" id="KW-1185">Reference proteome</keyword>
<gene>
    <name evidence="1" type="ORF">BDR25DRAFT_354488</name>
</gene>
<evidence type="ECO:0000313" key="2">
    <source>
        <dbReference type="Proteomes" id="UP000799755"/>
    </source>
</evidence>
<organism evidence="1 2">
    <name type="scientific">Lindgomyces ingoldianus</name>
    <dbReference type="NCBI Taxonomy" id="673940"/>
    <lineage>
        <taxon>Eukaryota</taxon>
        <taxon>Fungi</taxon>
        <taxon>Dikarya</taxon>
        <taxon>Ascomycota</taxon>
        <taxon>Pezizomycotina</taxon>
        <taxon>Dothideomycetes</taxon>
        <taxon>Pleosporomycetidae</taxon>
        <taxon>Pleosporales</taxon>
        <taxon>Lindgomycetaceae</taxon>
        <taxon>Lindgomyces</taxon>
    </lineage>
</organism>
<dbReference type="EMBL" id="MU003505">
    <property type="protein sequence ID" value="KAF2471231.1"/>
    <property type="molecule type" value="Genomic_DNA"/>
</dbReference>
<sequence>MSSTELLIHSCADNLGPSLFSLLRLHFQSKHDSLTLKPSKWKESRKLSRRKLDSWMIEAWKGLNTLQEIRGLPRATNIPSTTLTSSSNHSPILPLRNFHCLYHICAIFRSSCHSTSFLSSSSSQSWTLSFSRLIIVLPALPFPFLVPTLPKSLNFSGRIDQLSRRTIPSRKILSTSIRVQWVHKTHIPPPPLNFEFAYMRFHGGKRGDGIEKGEGDNGNFVVNRSKSVVSFSGLEGMDEYTAVQRYVTSYRTQELYRRIIRPAAKGSFLPSQTYRSGTVPENWLDTDIHQGISIADAGVGCNKITAEKENILKKFLGYFTRPILEGLISSNVNLSRSANMDEVVKIATLFAGLSLEGRYAMKATVIEMARSIPGAIVRRTLMSYRRLAAFDTSSSKKAKQYQLMLTLLTDDEEDSENPVLQGHAIVATDQSAVPGESLAIGKYMGEVGESISFPVIESVLEANPIASLVEGAIAQEHFKAIMNSIRTLLLVLVVFWTMVAWIRGFFRRLKIATPSNGSANLLNYALIFLIVGVLAFEKGKRSQTLTKPSLPVATTTTLAVGAAYLAKQKAIVQKPTVIESLAGVDVLCSDKTGILAANQLSIRGLYVAEGQDVNWMMAVAALASSYNLKSLDLIDKHTRFWGKAGRLKHLLPSIQFSNVSRPYITWAATNTSVQRELRKPFSTFQFSSYQFCPKRLQVPWGCIPKRRRTTAQTIVETQQLRVLVKMLTGDAIANSNETGKILSLGMKVYNSQKLIHGGLRYIATLFQLIPKIGTTQHDFVERVDGLAEVFPEHKYHVVEMPQQRGHLTAMTRDGKLMPSQPSVRIVLTLGTWVIRGTTYLLTGDIMRNFGSNWLIFLQLLQFSRSLDDSPVRCGYLNLFAGVTIVIAVAKDRSRKDPSIENMIVVLSKCAVEHEMNKNGREKYVLATRAVEGEGEEEDYLGPVIYGRSWDDFRIFILPYIIYIDIKDLMTDTRKHPETFLVEASSLKERNIQILDSRIYPDHILTHPLNKFSPPKHPSSAS</sequence>
<accession>A0ACB6QYF5</accession>
<name>A0ACB6QYF5_9PLEO</name>
<reference evidence="1" key="1">
    <citation type="journal article" date="2020" name="Stud. Mycol.">
        <title>101 Dothideomycetes genomes: a test case for predicting lifestyles and emergence of pathogens.</title>
        <authorList>
            <person name="Haridas S."/>
            <person name="Albert R."/>
            <person name="Binder M."/>
            <person name="Bloem J."/>
            <person name="Labutti K."/>
            <person name="Salamov A."/>
            <person name="Andreopoulos B."/>
            <person name="Baker S."/>
            <person name="Barry K."/>
            <person name="Bills G."/>
            <person name="Bluhm B."/>
            <person name="Cannon C."/>
            <person name="Castanera R."/>
            <person name="Culley D."/>
            <person name="Daum C."/>
            <person name="Ezra D."/>
            <person name="Gonzalez J."/>
            <person name="Henrissat B."/>
            <person name="Kuo A."/>
            <person name="Liang C."/>
            <person name="Lipzen A."/>
            <person name="Lutzoni F."/>
            <person name="Magnuson J."/>
            <person name="Mondo S."/>
            <person name="Nolan M."/>
            <person name="Ohm R."/>
            <person name="Pangilinan J."/>
            <person name="Park H.-J."/>
            <person name="Ramirez L."/>
            <person name="Alfaro M."/>
            <person name="Sun H."/>
            <person name="Tritt A."/>
            <person name="Yoshinaga Y."/>
            <person name="Zwiers L.-H."/>
            <person name="Turgeon B."/>
            <person name="Goodwin S."/>
            <person name="Spatafora J."/>
            <person name="Crous P."/>
            <person name="Grigoriev I."/>
        </authorList>
    </citation>
    <scope>NUCLEOTIDE SEQUENCE</scope>
    <source>
        <strain evidence="1">ATCC 200398</strain>
    </source>
</reference>
<protein>
    <submittedName>
        <fullName evidence="1">Uncharacterized protein</fullName>
    </submittedName>
</protein>
<dbReference type="Proteomes" id="UP000799755">
    <property type="component" value="Unassembled WGS sequence"/>
</dbReference>
<evidence type="ECO:0000313" key="1">
    <source>
        <dbReference type="EMBL" id="KAF2471231.1"/>
    </source>
</evidence>